<dbReference type="InParanoid" id="A0A1E7FVG7"/>
<dbReference type="InterPro" id="IPR036390">
    <property type="entry name" value="WH_DNA-bd_sf"/>
</dbReference>
<dbReference type="GO" id="GO:0005634">
    <property type="term" value="C:nucleus"/>
    <property type="evidence" value="ECO:0007669"/>
    <property type="project" value="TreeGrafter"/>
</dbReference>
<proteinExistence type="inferred from homology"/>
<organism evidence="4 5">
    <name type="scientific">Fragilariopsis cylindrus CCMP1102</name>
    <dbReference type="NCBI Taxonomy" id="635003"/>
    <lineage>
        <taxon>Eukaryota</taxon>
        <taxon>Sar</taxon>
        <taxon>Stramenopiles</taxon>
        <taxon>Ochrophyta</taxon>
        <taxon>Bacillariophyta</taxon>
        <taxon>Bacillariophyceae</taxon>
        <taxon>Bacillariophycidae</taxon>
        <taxon>Bacillariales</taxon>
        <taxon>Bacillariaceae</taxon>
        <taxon>Fragilariopsis</taxon>
    </lineage>
</organism>
<dbReference type="Proteomes" id="UP000095751">
    <property type="component" value="Unassembled WGS sequence"/>
</dbReference>
<comment type="similarity">
    <text evidence="1">Belongs to the proteasome subunit S11 family.</text>
</comment>
<accession>A0A1E7FVG7</accession>
<keyword evidence="2" id="KW-0647">Proteasome</keyword>
<feature type="domain" description="PCI" evidence="3">
    <location>
        <begin position="178"/>
        <end position="353"/>
    </location>
</feature>
<dbReference type="GO" id="GO:0005198">
    <property type="term" value="F:structural molecule activity"/>
    <property type="evidence" value="ECO:0007669"/>
    <property type="project" value="TreeGrafter"/>
</dbReference>
<dbReference type="InterPro" id="IPR000717">
    <property type="entry name" value="PCI_dom"/>
</dbReference>
<sequence>MSTYVNATSGATEHCQTMAVQFPDLAENYYNKIESYCQQKLWHQLTMIILDFVSEENKSTTLRPVAGGGDDNGATNTFLALYINVVLTVSGKINQLSLARIATSISLLTLQAVAAAAASDDINDDSKKEKLDKVYSIIKMNGPLLKQLVSDTPESIIVNSAHYESSMKYYKIVGPPEAFYNEAVDYLNYYQPKEGDGAVDIKSQTLAIDLCLAALTGEGVYNLGQVVNNPILKVLAQTPQAWLVEMLQACARGNVNDFKKLCRETYPTQIASQPALVNMGQQMQEKITLLGLIELVFTKPASERTLTFEEIATGLEIPLEQVEWVIMRAFSVKLMEGSMDEVDGTVHVTWILPRALGMQQMTDLAIQFGEWATKVDSTKNVMEETEICPQ</sequence>
<dbReference type="InterPro" id="IPR035298">
    <property type="entry name" value="PSMD13"/>
</dbReference>
<dbReference type="PANTHER" id="PTHR10539">
    <property type="entry name" value="26S PROTEASOME NON-ATPASE REGULATORY SUBUNIT 13"/>
    <property type="match status" value="1"/>
</dbReference>
<dbReference type="PANTHER" id="PTHR10539:SF0">
    <property type="entry name" value="26S PROTEASOME NON-ATPASE REGULATORY SUBUNIT 13"/>
    <property type="match status" value="1"/>
</dbReference>
<dbReference type="FunCoup" id="A0A1E7FVG7">
    <property type="interactions" value="663"/>
</dbReference>
<name>A0A1E7FVG7_9STRA</name>
<dbReference type="GO" id="GO:0006511">
    <property type="term" value="P:ubiquitin-dependent protein catabolic process"/>
    <property type="evidence" value="ECO:0007669"/>
    <property type="project" value="TreeGrafter"/>
</dbReference>
<dbReference type="KEGG" id="fcy:FRACYDRAFT_205073"/>
<evidence type="ECO:0000256" key="2">
    <source>
        <dbReference type="ARBA" id="ARBA00022942"/>
    </source>
</evidence>
<evidence type="ECO:0000256" key="1">
    <source>
        <dbReference type="ARBA" id="ARBA00006207"/>
    </source>
</evidence>
<evidence type="ECO:0000313" key="4">
    <source>
        <dbReference type="EMBL" id="OEU22151.1"/>
    </source>
</evidence>
<dbReference type="SUPFAM" id="SSF46785">
    <property type="entry name" value="Winged helix' DNA-binding domain"/>
    <property type="match status" value="1"/>
</dbReference>
<dbReference type="GO" id="GO:0008541">
    <property type="term" value="C:proteasome regulatory particle, lid subcomplex"/>
    <property type="evidence" value="ECO:0007669"/>
    <property type="project" value="TreeGrafter"/>
</dbReference>
<dbReference type="GO" id="GO:0005829">
    <property type="term" value="C:cytosol"/>
    <property type="evidence" value="ECO:0007669"/>
    <property type="project" value="TreeGrafter"/>
</dbReference>
<dbReference type="OrthoDB" id="1093at2759"/>
<evidence type="ECO:0000313" key="5">
    <source>
        <dbReference type="Proteomes" id="UP000095751"/>
    </source>
</evidence>
<dbReference type="InterPro" id="IPR054179">
    <property type="entry name" value="PSD13_N"/>
</dbReference>
<gene>
    <name evidence="4" type="ORF">FRACYDRAFT_205073</name>
</gene>
<dbReference type="EMBL" id="KV784353">
    <property type="protein sequence ID" value="OEU22151.1"/>
    <property type="molecule type" value="Genomic_DNA"/>
</dbReference>
<evidence type="ECO:0000259" key="3">
    <source>
        <dbReference type="PROSITE" id="PS50250"/>
    </source>
</evidence>
<protein>
    <recommendedName>
        <fullName evidence="3">PCI domain-containing protein</fullName>
    </recommendedName>
</protein>
<dbReference type="AlphaFoldDB" id="A0A1E7FVG7"/>
<reference evidence="4 5" key="1">
    <citation type="submission" date="2016-09" db="EMBL/GenBank/DDBJ databases">
        <title>Extensive genetic diversity and differential bi-allelic expression allows diatom success in the polar Southern Ocean.</title>
        <authorList>
            <consortium name="DOE Joint Genome Institute"/>
            <person name="Mock T."/>
            <person name="Otillar R.P."/>
            <person name="Strauss J."/>
            <person name="Dupont C."/>
            <person name="Frickenhaus S."/>
            <person name="Maumus F."/>
            <person name="Mcmullan M."/>
            <person name="Sanges R."/>
            <person name="Schmutz J."/>
            <person name="Toseland A."/>
            <person name="Valas R."/>
            <person name="Veluchamy A."/>
            <person name="Ward B.J."/>
            <person name="Allen A."/>
            <person name="Barry K."/>
            <person name="Falciatore A."/>
            <person name="Ferrante M."/>
            <person name="Fortunato A.E."/>
            <person name="Gloeckner G."/>
            <person name="Gruber A."/>
            <person name="Hipkin R."/>
            <person name="Janech M."/>
            <person name="Kroth P."/>
            <person name="Leese F."/>
            <person name="Lindquist E."/>
            <person name="Lyon B.R."/>
            <person name="Martin J."/>
            <person name="Mayer C."/>
            <person name="Parker M."/>
            <person name="Quesneville H."/>
            <person name="Raymond J."/>
            <person name="Uhlig C."/>
            <person name="Valentin K.U."/>
            <person name="Worden A.Z."/>
            <person name="Armbrust E.V."/>
            <person name="Bowler C."/>
            <person name="Green B."/>
            <person name="Moulton V."/>
            <person name="Van Oosterhout C."/>
            <person name="Grigoriev I."/>
        </authorList>
    </citation>
    <scope>NUCLEOTIDE SEQUENCE [LARGE SCALE GENOMIC DNA]</scope>
    <source>
        <strain evidence="4 5">CCMP1102</strain>
    </source>
</reference>
<dbReference type="Pfam" id="PF22037">
    <property type="entry name" value="PSD13_N"/>
    <property type="match status" value="2"/>
</dbReference>
<dbReference type="SMART" id="SM00088">
    <property type="entry name" value="PINT"/>
    <property type="match status" value="1"/>
</dbReference>
<keyword evidence="5" id="KW-1185">Reference proteome</keyword>
<dbReference type="PROSITE" id="PS50250">
    <property type="entry name" value="PCI"/>
    <property type="match status" value="1"/>
</dbReference>
<dbReference type="Pfam" id="PF01399">
    <property type="entry name" value="PCI"/>
    <property type="match status" value="1"/>
</dbReference>